<dbReference type="GO" id="GO:0005634">
    <property type="term" value="C:nucleus"/>
    <property type="evidence" value="ECO:0007669"/>
    <property type="project" value="TreeGrafter"/>
</dbReference>
<dbReference type="Pfam" id="PF00172">
    <property type="entry name" value="Zn_clus"/>
    <property type="match status" value="1"/>
</dbReference>
<name>A0A0N0V5J4_FUSLA</name>
<dbReference type="PROSITE" id="PS00463">
    <property type="entry name" value="ZN2_CY6_FUNGAL_1"/>
    <property type="match status" value="1"/>
</dbReference>
<dbReference type="GO" id="GO:0000981">
    <property type="term" value="F:DNA-binding transcription factor activity, RNA polymerase II-specific"/>
    <property type="evidence" value="ECO:0007669"/>
    <property type="project" value="InterPro"/>
</dbReference>
<dbReference type="GO" id="GO:0009074">
    <property type="term" value="P:aromatic amino acid family catabolic process"/>
    <property type="evidence" value="ECO:0007669"/>
    <property type="project" value="TreeGrafter"/>
</dbReference>
<evidence type="ECO:0000256" key="2">
    <source>
        <dbReference type="SAM" id="MobiDB-lite"/>
    </source>
</evidence>
<dbReference type="PANTHER" id="PTHR31644:SF2">
    <property type="entry name" value="TRANSCRIPTIONAL ACTIVATOR ARO80-RELATED"/>
    <property type="match status" value="1"/>
</dbReference>
<dbReference type="SMART" id="SM00066">
    <property type="entry name" value="GAL4"/>
    <property type="match status" value="1"/>
</dbReference>
<dbReference type="GO" id="GO:0008270">
    <property type="term" value="F:zinc ion binding"/>
    <property type="evidence" value="ECO:0007669"/>
    <property type="project" value="InterPro"/>
</dbReference>
<comment type="caution">
    <text evidence="4">The sequence shown here is derived from an EMBL/GenBank/DDBJ whole genome shotgun (WGS) entry which is preliminary data.</text>
</comment>
<evidence type="ECO:0000256" key="1">
    <source>
        <dbReference type="ARBA" id="ARBA00023242"/>
    </source>
</evidence>
<gene>
    <name evidence="4" type="ORF">FLAG1_08922</name>
</gene>
<dbReference type="Gene3D" id="4.10.240.10">
    <property type="entry name" value="Zn(2)-C6 fungal-type DNA-binding domain"/>
    <property type="match status" value="1"/>
</dbReference>
<dbReference type="PANTHER" id="PTHR31644">
    <property type="entry name" value="TRANSCRIPTIONAL ACTIVATOR ARO80-RELATED"/>
    <property type="match status" value="1"/>
</dbReference>
<dbReference type="GO" id="GO:0045944">
    <property type="term" value="P:positive regulation of transcription by RNA polymerase II"/>
    <property type="evidence" value="ECO:0007669"/>
    <property type="project" value="TreeGrafter"/>
</dbReference>
<dbReference type="CDD" id="cd12148">
    <property type="entry name" value="fungal_TF_MHR"/>
    <property type="match status" value="1"/>
</dbReference>
<dbReference type="PROSITE" id="PS50048">
    <property type="entry name" value="ZN2_CY6_FUNGAL_2"/>
    <property type="match status" value="1"/>
</dbReference>
<protein>
    <submittedName>
        <fullName evidence="4">C6 transcription factor</fullName>
    </submittedName>
</protein>
<dbReference type="AlphaFoldDB" id="A0A0N0V5J4"/>
<dbReference type="InterPro" id="IPR052780">
    <property type="entry name" value="AAA_Catabolism_Regulators"/>
</dbReference>
<dbReference type="CDD" id="cd00067">
    <property type="entry name" value="GAL4"/>
    <property type="match status" value="1"/>
</dbReference>
<proteinExistence type="predicted"/>
<reference evidence="4 5" key="1">
    <citation type="submission" date="2015-04" db="EMBL/GenBank/DDBJ databases">
        <title>The draft genome sequence of Fusarium langsethiae, a T-2/HT-2 mycotoxin producer.</title>
        <authorList>
            <person name="Lysoe E."/>
            <person name="Divon H.H."/>
            <person name="Terzi V."/>
            <person name="Orru L."/>
            <person name="Lamontanara A."/>
            <person name="Kolseth A.-K."/>
            <person name="Frandsen R.J."/>
            <person name="Nielsen K."/>
            <person name="Thrane U."/>
        </authorList>
    </citation>
    <scope>NUCLEOTIDE SEQUENCE [LARGE SCALE GENOMIC DNA]</scope>
    <source>
        <strain evidence="4 5">Fl201059</strain>
    </source>
</reference>
<feature type="compositionally biased region" description="Polar residues" evidence="2">
    <location>
        <begin position="187"/>
        <end position="197"/>
    </location>
</feature>
<feature type="region of interest" description="Disordered" evidence="2">
    <location>
        <begin position="58"/>
        <end position="146"/>
    </location>
</feature>
<feature type="compositionally biased region" description="Basic and acidic residues" evidence="2">
    <location>
        <begin position="58"/>
        <end position="76"/>
    </location>
</feature>
<dbReference type="SUPFAM" id="SSF57701">
    <property type="entry name" value="Zn2/Cys6 DNA-binding domain"/>
    <property type="match status" value="1"/>
</dbReference>
<dbReference type="Proteomes" id="UP000037904">
    <property type="component" value="Unassembled WGS sequence"/>
</dbReference>
<feature type="compositionally biased region" description="Polar residues" evidence="2">
    <location>
        <begin position="81"/>
        <end position="102"/>
    </location>
</feature>
<dbReference type="EMBL" id="JXCE01000299">
    <property type="protein sequence ID" value="KPA38247.1"/>
    <property type="molecule type" value="Genomic_DNA"/>
</dbReference>
<evidence type="ECO:0000313" key="4">
    <source>
        <dbReference type="EMBL" id="KPA38247.1"/>
    </source>
</evidence>
<organism evidence="4 5">
    <name type="scientific">Fusarium langsethiae</name>
    <dbReference type="NCBI Taxonomy" id="179993"/>
    <lineage>
        <taxon>Eukaryota</taxon>
        <taxon>Fungi</taxon>
        <taxon>Dikarya</taxon>
        <taxon>Ascomycota</taxon>
        <taxon>Pezizomycotina</taxon>
        <taxon>Sordariomycetes</taxon>
        <taxon>Hypocreomycetidae</taxon>
        <taxon>Hypocreales</taxon>
        <taxon>Nectriaceae</taxon>
        <taxon>Fusarium</taxon>
    </lineage>
</organism>
<keyword evidence="1" id="KW-0539">Nucleus</keyword>
<dbReference type="InterPro" id="IPR036864">
    <property type="entry name" value="Zn2-C6_fun-type_DNA-bd_sf"/>
</dbReference>
<evidence type="ECO:0000313" key="5">
    <source>
        <dbReference type="Proteomes" id="UP000037904"/>
    </source>
</evidence>
<sequence>MPTISVASSPSQASQRHFRRGYVACALCRAHKVRCVLGSEPPCAKCRREHRECVFDRPKRGPRTREAPRWAEREPAPRQSADATIETQNSGKQHESQQAVGINSNTNTTGTNHSSAASPQGSSHDNASSEAQGSDPASTSTNTNNAQRKNSAIAPHLQVPDQSPTSLLERTICPNETLAFFNDQEDSSAGSSTLSTPPTHPNQHKRDEYGKLWHPPIIHELSQIDDEVLVDVWSKIPFVRLGWFTAREALTYFDMFYHNLAPFCPALAISEVESGGHRHARISQEPMLCTTILMIASRFFTLPGPGGLARSYLIHNRLWQQCERLIQLLMYGQEKHLRGNRTLGTIQSLLLLSEWNPRALRSLFSCSSQGDMWQGRESKGRNQGSSESREQSCPARYERDLLDRAKQSDRFSWMMVGQALNLAHEAGVFVESSCSNDAEGSEWLGPLRIRKLIYVYVTNLSVRLGFQNTFTQDIILTRAILPNEELCRRGAESCDLTMELWFGLVRLSRTASVMFFQSPSNTKNHLRNGDYIVLLQSFSVTLAKWHDDFVASQPSMDQDIQRLLLIEYHNVKTYTHALAIQAVLERTRSQSFTCLRKDRLELLSTCFLPEDFTFIHQVITNSNMILQTAIAMKADGRLRFIPIRQLQCILSAFVFLFKAISLCTNMEDVQTSLVVLERCVKALGEADMDEMDVSRDTLSFLHSHVRKLRNDANLFFTLSTDSDQAVDTQVMGGLEELPAIDVMTTSQPLLLRVNWNQDIFDTIGLPVDLAIPWSPLDASGRLTAADPLWGPIGSPWDAFG</sequence>
<dbReference type="OrthoDB" id="2262349at2759"/>
<feature type="compositionally biased region" description="Polar residues" evidence="2">
    <location>
        <begin position="119"/>
        <end position="146"/>
    </location>
</feature>
<evidence type="ECO:0000259" key="3">
    <source>
        <dbReference type="PROSITE" id="PS50048"/>
    </source>
</evidence>
<feature type="region of interest" description="Disordered" evidence="2">
    <location>
        <begin position="370"/>
        <end position="394"/>
    </location>
</feature>
<keyword evidence="5" id="KW-1185">Reference proteome</keyword>
<feature type="region of interest" description="Disordered" evidence="2">
    <location>
        <begin position="185"/>
        <end position="208"/>
    </location>
</feature>
<feature type="domain" description="Zn(2)-C6 fungal-type" evidence="3">
    <location>
        <begin position="24"/>
        <end position="55"/>
    </location>
</feature>
<accession>A0A0N0V5J4</accession>
<dbReference type="InterPro" id="IPR001138">
    <property type="entry name" value="Zn2Cys6_DnaBD"/>
</dbReference>
<feature type="compositionally biased region" description="Low complexity" evidence="2">
    <location>
        <begin position="103"/>
        <end position="118"/>
    </location>
</feature>